<keyword evidence="2" id="KW-0238">DNA-binding</keyword>
<dbReference type="SMART" id="SM00342">
    <property type="entry name" value="HTH_ARAC"/>
    <property type="match status" value="1"/>
</dbReference>
<dbReference type="EMBL" id="RCBY01000323">
    <property type="protein sequence ID" value="RQH24267.1"/>
    <property type="molecule type" value="Genomic_DNA"/>
</dbReference>
<dbReference type="GO" id="GO:0043565">
    <property type="term" value="F:sequence-specific DNA binding"/>
    <property type="evidence" value="ECO:0007669"/>
    <property type="project" value="InterPro"/>
</dbReference>
<dbReference type="SUPFAM" id="SSF46689">
    <property type="entry name" value="Homeodomain-like"/>
    <property type="match status" value="1"/>
</dbReference>
<evidence type="ECO:0000256" key="1">
    <source>
        <dbReference type="ARBA" id="ARBA00023015"/>
    </source>
</evidence>
<evidence type="ECO:0000313" key="5">
    <source>
        <dbReference type="EMBL" id="RQH24267.1"/>
    </source>
</evidence>
<dbReference type="Proteomes" id="UP000269154">
    <property type="component" value="Unassembled WGS sequence"/>
</dbReference>
<feature type="domain" description="HTH araC/xylS-type" evidence="4">
    <location>
        <begin position="1"/>
        <end position="97"/>
    </location>
</feature>
<dbReference type="GO" id="GO:0003700">
    <property type="term" value="F:DNA-binding transcription factor activity"/>
    <property type="evidence" value="ECO:0007669"/>
    <property type="project" value="InterPro"/>
</dbReference>
<dbReference type="PANTHER" id="PTHR43280">
    <property type="entry name" value="ARAC-FAMILY TRANSCRIPTIONAL REGULATOR"/>
    <property type="match status" value="1"/>
</dbReference>
<keyword evidence="6" id="KW-1185">Reference proteome</keyword>
<evidence type="ECO:0000256" key="2">
    <source>
        <dbReference type="ARBA" id="ARBA00023125"/>
    </source>
</evidence>
<sequence>MEVVENHMDDSEFSVADMQEEIGMSRMQLHRKLKALSGKSSSEFIRYIRLQRAAELLKHPGSQVADVAYRVGFNHLSYFAKCFKEEFGSVPSAYKELHS</sequence>
<dbReference type="InterPro" id="IPR009057">
    <property type="entry name" value="Homeodomain-like_sf"/>
</dbReference>
<name>A0A3N6NZD0_9CYAN</name>
<keyword evidence="1" id="KW-0805">Transcription regulation</keyword>
<gene>
    <name evidence="5" type="ORF">D5R40_29920</name>
</gene>
<keyword evidence="3" id="KW-0804">Transcription</keyword>
<evidence type="ECO:0000256" key="3">
    <source>
        <dbReference type="ARBA" id="ARBA00023163"/>
    </source>
</evidence>
<evidence type="ECO:0000313" key="6">
    <source>
        <dbReference type="Proteomes" id="UP000269154"/>
    </source>
</evidence>
<dbReference type="Pfam" id="PF12833">
    <property type="entry name" value="HTH_18"/>
    <property type="match status" value="1"/>
</dbReference>
<dbReference type="InterPro" id="IPR020449">
    <property type="entry name" value="Tscrpt_reg_AraC-type_HTH"/>
</dbReference>
<proteinExistence type="predicted"/>
<protein>
    <submittedName>
        <fullName evidence="5">AraC family transcriptional regulator</fullName>
    </submittedName>
</protein>
<dbReference type="AlphaFoldDB" id="A0A3N6NZD0"/>
<dbReference type="InterPro" id="IPR018060">
    <property type="entry name" value="HTH_AraC"/>
</dbReference>
<dbReference type="Gene3D" id="1.10.10.60">
    <property type="entry name" value="Homeodomain-like"/>
    <property type="match status" value="1"/>
</dbReference>
<organism evidence="5 6">
    <name type="scientific">Okeania hirsuta</name>
    <dbReference type="NCBI Taxonomy" id="1458930"/>
    <lineage>
        <taxon>Bacteria</taxon>
        <taxon>Bacillati</taxon>
        <taxon>Cyanobacteriota</taxon>
        <taxon>Cyanophyceae</taxon>
        <taxon>Oscillatoriophycideae</taxon>
        <taxon>Oscillatoriales</taxon>
        <taxon>Microcoleaceae</taxon>
        <taxon>Okeania</taxon>
    </lineage>
</organism>
<reference evidence="5 6" key="1">
    <citation type="journal article" date="2018" name="ACS Chem. Biol.">
        <title>Ketoreductase domain dysfunction expands chemodiversity: malyngamide biosynthesis in the cyanobacterium Okeania hirsuta.</title>
        <authorList>
            <person name="Moss N.A."/>
            <person name="Leao T."/>
            <person name="Rankin M."/>
            <person name="McCullough T.M."/>
            <person name="Qu P."/>
            <person name="Korobeynikov A."/>
            <person name="Smith J.L."/>
            <person name="Gerwick L."/>
            <person name="Gerwick W.H."/>
        </authorList>
    </citation>
    <scope>NUCLEOTIDE SEQUENCE [LARGE SCALE GENOMIC DNA]</scope>
    <source>
        <strain evidence="5 6">PAB10Feb10-1</strain>
    </source>
</reference>
<dbReference type="PANTHER" id="PTHR43280:SF2">
    <property type="entry name" value="HTH-TYPE TRANSCRIPTIONAL REGULATOR EXSA"/>
    <property type="match status" value="1"/>
</dbReference>
<dbReference type="OrthoDB" id="7544370at2"/>
<accession>A0A3N6NZD0</accession>
<comment type="caution">
    <text evidence="5">The sequence shown here is derived from an EMBL/GenBank/DDBJ whole genome shotgun (WGS) entry which is preliminary data.</text>
</comment>
<evidence type="ECO:0000259" key="4">
    <source>
        <dbReference type="PROSITE" id="PS01124"/>
    </source>
</evidence>
<dbReference type="PRINTS" id="PR00032">
    <property type="entry name" value="HTHARAC"/>
</dbReference>
<dbReference type="PROSITE" id="PS01124">
    <property type="entry name" value="HTH_ARAC_FAMILY_2"/>
    <property type="match status" value="1"/>
</dbReference>
<dbReference type="RefSeq" id="WP_124155608.1">
    <property type="nucleotide sequence ID" value="NZ_CAWOLW010000250.1"/>
</dbReference>